<organism evidence="1 2">
    <name type="scientific">Thalictrum thalictroides</name>
    <name type="common">Rue-anemone</name>
    <name type="synonym">Anemone thalictroides</name>
    <dbReference type="NCBI Taxonomy" id="46969"/>
    <lineage>
        <taxon>Eukaryota</taxon>
        <taxon>Viridiplantae</taxon>
        <taxon>Streptophyta</taxon>
        <taxon>Embryophyta</taxon>
        <taxon>Tracheophyta</taxon>
        <taxon>Spermatophyta</taxon>
        <taxon>Magnoliopsida</taxon>
        <taxon>Ranunculales</taxon>
        <taxon>Ranunculaceae</taxon>
        <taxon>Thalictroideae</taxon>
        <taxon>Thalictrum</taxon>
    </lineage>
</organism>
<name>A0A7J6W1A7_THATH</name>
<comment type="caution">
    <text evidence="1">The sequence shown here is derived from an EMBL/GenBank/DDBJ whole genome shotgun (WGS) entry which is preliminary data.</text>
</comment>
<protein>
    <submittedName>
        <fullName evidence="1">Uncharacterized protein</fullName>
    </submittedName>
</protein>
<gene>
    <name evidence="1" type="ORF">FRX31_019873</name>
</gene>
<evidence type="ECO:0000313" key="1">
    <source>
        <dbReference type="EMBL" id="KAF5190538.1"/>
    </source>
</evidence>
<dbReference type="EMBL" id="JABWDY010024041">
    <property type="protein sequence ID" value="KAF5190538.1"/>
    <property type="molecule type" value="Genomic_DNA"/>
</dbReference>
<dbReference type="AlphaFoldDB" id="A0A7J6W1A7"/>
<sequence>MFKRNFTLFGLITEFRSFEIDELFFRQNGSIACKVSRLVLPSIYYWMGYLHICCKVVGLVPKPHHGRIRWIQGSWLELFKRRGRKI</sequence>
<keyword evidence="2" id="KW-1185">Reference proteome</keyword>
<evidence type="ECO:0000313" key="2">
    <source>
        <dbReference type="Proteomes" id="UP000554482"/>
    </source>
</evidence>
<accession>A0A7J6W1A7</accession>
<dbReference type="Proteomes" id="UP000554482">
    <property type="component" value="Unassembled WGS sequence"/>
</dbReference>
<proteinExistence type="predicted"/>
<reference evidence="1 2" key="1">
    <citation type="submission" date="2020-06" db="EMBL/GenBank/DDBJ databases">
        <title>Transcriptomic and genomic resources for Thalictrum thalictroides and T. hernandezii: Facilitating candidate gene discovery in an emerging model plant lineage.</title>
        <authorList>
            <person name="Arias T."/>
            <person name="Riano-Pachon D.M."/>
            <person name="Di Stilio V.S."/>
        </authorList>
    </citation>
    <scope>NUCLEOTIDE SEQUENCE [LARGE SCALE GENOMIC DNA]</scope>
    <source>
        <strain evidence="2">cv. WT478/WT964</strain>
        <tissue evidence="1">Leaves</tissue>
    </source>
</reference>